<proteinExistence type="predicted"/>
<protein>
    <recommendedName>
        <fullName evidence="1">YjeF N-terminal domain-containing protein</fullName>
    </recommendedName>
</protein>
<feature type="domain" description="YjeF N-terminal" evidence="1">
    <location>
        <begin position="1"/>
        <end position="132"/>
    </location>
</feature>
<dbReference type="InterPro" id="IPR036652">
    <property type="entry name" value="YjeF_N_dom_sf"/>
</dbReference>
<reference evidence="2 3" key="1">
    <citation type="submission" date="2020-08" db="EMBL/GenBank/DDBJ databases">
        <title>A Genomic Blueprint of the Chicken Gut Microbiome.</title>
        <authorList>
            <person name="Gilroy R."/>
            <person name="Ravi A."/>
            <person name="Getino M."/>
            <person name="Pursley I."/>
            <person name="Horton D.L."/>
            <person name="Alikhan N.-F."/>
            <person name="Baker D."/>
            <person name="Gharbi K."/>
            <person name="Hall N."/>
            <person name="Watson M."/>
            <person name="Adriaenssens E.M."/>
            <person name="Foster-Nyarko E."/>
            <person name="Jarju S."/>
            <person name="Secka A."/>
            <person name="Antonio M."/>
            <person name="Oren A."/>
            <person name="Chaudhuri R."/>
            <person name="La Ragione R.M."/>
            <person name="Hildebrand F."/>
            <person name="Pallen M.J."/>
        </authorList>
    </citation>
    <scope>NUCLEOTIDE SEQUENCE [LARGE SCALE GENOMIC DNA]</scope>
    <source>
        <strain evidence="2 3">Sa4CUA7</strain>
    </source>
</reference>
<dbReference type="SUPFAM" id="SSF64153">
    <property type="entry name" value="YjeF N-terminal domain-like"/>
    <property type="match status" value="2"/>
</dbReference>
<sequence length="145" mass="14745">MTRVPAYTAAQVRAAEAPLLAVGQPLMRRAAAALADVLWQELPRGGRLLVLAGRGDNGGDALFAAGDSRVVAVDLPSGLQPDLGTVADDIVLPASVTVTFGALKAGLVRGAGPRLTGRVLLVDLGLALPADEAVDAGEVDIVRHP</sequence>
<dbReference type="Gene3D" id="3.40.50.10260">
    <property type="entry name" value="YjeF N-terminal domain"/>
    <property type="match status" value="2"/>
</dbReference>
<organism evidence="2 3">
    <name type="scientific">Microbacterium pullorum</name>
    <dbReference type="NCBI Taxonomy" id="2762236"/>
    <lineage>
        <taxon>Bacteria</taxon>
        <taxon>Bacillati</taxon>
        <taxon>Actinomycetota</taxon>
        <taxon>Actinomycetes</taxon>
        <taxon>Micrococcales</taxon>
        <taxon>Microbacteriaceae</taxon>
        <taxon>Microbacterium</taxon>
    </lineage>
</organism>
<dbReference type="Pfam" id="PF03853">
    <property type="entry name" value="YjeF_N"/>
    <property type="match status" value="2"/>
</dbReference>
<evidence type="ECO:0000313" key="2">
    <source>
        <dbReference type="EMBL" id="MBD7958078.1"/>
    </source>
</evidence>
<comment type="caution">
    <text evidence="2">The sequence shown here is derived from an EMBL/GenBank/DDBJ whole genome shotgun (WGS) entry which is preliminary data.</text>
</comment>
<dbReference type="RefSeq" id="WP_191719252.1">
    <property type="nucleotide sequence ID" value="NZ_JACSQP010000005.1"/>
</dbReference>
<dbReference type="EMBL" id="JACSQP010000005">
    <property type="protein sequence ID" value="MBD7958078.1"/>
    <property type="molecule type" value="Genomic_DNA"/>
</dbReference>
<name>A0ABR8S3M8_9MICO</name>
<evidence type="ECO:0000313" key="3">
    <source>
        <dbReference type="Proteomes" id="UP000648352"/>
    </source>
</evidence>
<evidence type="ECO:0000259" key="1">
    <source>
        <dbReference type="PROSITE" id="PS51385"/>
    </source>
</evidence>
<gene>
    <name evidence="2" type="ORF">H9651_10545</name>
</gene>
<keyword evidence="3" id="KW-1185">Reference proteome</keyword>
<dbReference type="InterPro" id="IPR004443">
    <property type="entry name" value="YjeF_N_dom"/>
</dbReference>
<accession>A0ABR8S3M8</accession>
<dbReference type="PROSITE" id="PS51385">
    <property type="entry name" value="YJEF_N"/>
    <property type="match status" value="1"/>
</dbReference>
<dbReference type="Proteomes" id="UP000648352">
    <property type="component" value="Unassembled WGS sequence"/>
</dbReference>